<evidence type="ECO:0000313" key="4">
    <source>
        <dbReference type="EMBL" id="MEB3368210.1"/>
    </source>
</evidence>
<dbReference type="InterPro" id="IPR041698">
    <property type="entry name" value="Methyltransf_25"/>
</dbReference>
<evidence type="ECO:0000256" key="1">
    <source>
        <dbReference type="ARBA" id="ARBA00022603"/>
    </source>
</evidence>
<dbReference type="EC" id="2.1.1.-" evidence="4"/>
<dbReference type="RefSeq" id="WP_324265741.1">
    <property type="nucleotide sequence ID" value="NZ_JAWLNX010000007.1"/>
</dbReference>
<evidence type="ECO:0000259" key="3">
    <source>
        <dbReference type="Pfam" id="PF13649"/>
    </source>
</evidence>
<keyword evidence="5" id="KW-1185">Reference proteome</keyword>
<gene>
    <name evidence="4" type="ORF">R4I43_12420</name>
</gene>
<dbReference type="SUPFAM" id="SSF53335">
    <property type="entry name" value="S-adenosyl-L-methionine-dependent methyltransferases"/>
    <property type="match status" value="1"/>
</dbReference>
<accession>A0ABU6A9M6</accession>
<dbReference type="GO" id="GO:0032259">
    <property type="term" value="P:methylation"/>
    <property type="evidence" value="ECO:0007669"/>
    <property type="project" value="UniProtKB-KW"/>
</dbReference>
<sequence>MNDPERSRSVFAERYDRCRPSYPAQLFDLLTATVGEGARVLEIGCGTGQASVPLAARGFALTALEPEEEFAEIARRRLAGYLSVRVVVEAFEDWRLPPVGFDLVVAAASFHRLDPELRMVKAADALRPRAALAVVSTHHVAGGSGEFFGRVQQCYERFAPGAGPGQRLPVADEIPQDPKEFHRSARFSPPEFHCYEWEARYTSEQYRDLLMTYSGHRAIPAHVREELLDCIGRRIDDDHGGVIAKRYLTQLALAQRLG</sequence>
<dbReference type="EMBL" id="JAWLNX010000007">
    <property type="protein sequence ID" value="MEB3368210.1"/>
    <property type="molecule type" value="Genomic_DNA"/>
</dbReference>
<reference evidence="4 5" key="1">
    <citation type="submission" date="2023-10" db="EMBL/GenBank/DDBJ databases">
        <title>Saccharopolyspora sp. nov., isolated from mangrove soil.</title>
        <authorList>
            <person name="Lu Y."/>
            <person name="Liu W."/>
        </authorList>
    </citation>
    <scope>NUCLEOTIDE SEQUENCE [LARGE SCALE GENOMIC DNA]</scope>
    <source>
        <strain evidence="4 5">S2-29</strain>
    </source>
</reference>
<dbReference type="GO" id="GO:0008168">
    <property type="term" value="F:methyltransferase activity"/>
    <property type="evidence" value="ECO:0007669"/>
    <property type="project" value="UniProtKB-KW"/>
</dbReference>
<dbReference type="Pfam" id="PF13649">
    <property type="entry name" value="Methyltransf_25"/>
    <property type="match status" value="1"/>
</dbReference>
<dbReference type="CDD" id="cd02440">
    <property type="entry name" value="AdoMet_MTases"/>
    <property type="match status" value="1"/>
</dbReference>
<dbReference type="Proteomes" id="UP001327093">
    <property type="component" value="Unassembled WGS sequence"/>
</dbReference>
<organism evidence="4 5">
    <name type="scientific">Saccharopolyspora mangrovi</name>
    <dbReference type="NCBI Taxonomy" id="3082379"/>
    <lineage>
        <taxon>Bacteria</taxon>
        <taxon>Bacillati</taxon>
        <taxon>Actinomycetota</taxon>
        <taxon>Actinomycetes</taxon>
        <taxon>Pseudonocardiales</taxon>
        <taxon>Pseudonocardiaceae</taxon>
        <taxon>Saccharopolyspora</taxon>
    </lineage>
</organism>
<feature type="domain" description="Methyltransferase" evidence="3">
    <location>
        <begin position="40"/>
        <end position="128"/>
    </location>
</feature>
<dbReference type="InterPro" id="IPR051052">
    <property type="entry name" value="Diverse_substrate_MTase"/>
</dbReference>
<protein>
    <submittedName>
        <fullName evidence="4">Class I SAM-dependent methyltransferase</fullName>
        <ecNumber evidence="4">2.1.1.-</ecNumber>
    </submittedName>
</protein>
<comment type="caution">
    <text evidence="4">The sequence shown here is derived from an EMBL/GenBank/DDBJ whole genome shotgun (WGS) entry which is preliminary data.</text>
</comment>
<evidence type="ECO:0000313" key="5">
    <source>
        <dbReference type="Proteomes" id="UP001327093"/>
    </source>
</evidence>
<name>A0ABU6A9M6_9PSEU</name>
<dbReference type="PANTHER" id="PTHR44942:SF4">
    <property type="entry name" value="METHYLTRANSFERASE TYPE 11 DOMAIN-CONTAINING PROTEIN"/>
    <property type="match status" value="1"/>
</dbReference>
<dbReference type="Gene3D" id="3.40.50.150">
    <property type="entry name" value="Vaccinia Virus protein VP39"/>
    <property type="match status" value="1"/>
</dbReference>
<proteinExistence type="predicted"/>
<dbReference type="InterPro" id="IPR029063">
    <property type="entry name" value="SAM-dependent_MTases_sf"/>
</dbReference>
<evidence type="ECO:0000256" key="2">
    <source>
        <dbReference type="ARBA" id="ARBA00022679"/>
    </source>
</evidence>
<dbReference type="PANTHER" id="PTHR44942">
    <property type="entry name" value="METHYLTRANSF_11 DOMAIN-CONTAINING PROTEIN"/>
    <property type="match status" value="1"/>
</dbReference>
<keyword evidence="1 4" id="KW-0489">Methyltransferase</keyword>
<keyword evidence="2 4" id="KW-0808">Transferase</keyword>